<dbReference type="CDD" id="cd14752">
    <property type="entry name" value="GH31_N"/>
    <property type="match status" value="1"/>
</dbReference>
<dbReference type="Pfam" id="PF13802">
    <property type="entry name" value="Gal_mutarotas_2"/>
    <property type="match status" value="1"/>
</dbReference>
<feature type="domain" description="Glycoside hydrolase family 31 N-terminal" evidence="6">
    <location>
        <begin position="47"/>
        <end position="119"/>
    </location>
</feature>
<keyword evidence="3 4" id="KW-0326">Glycosidase</keyword>
<reference evidence="9 10" key="1">
    <citation type="submission" date="2024-04" db="EMBL/GenBank/DDBJ databases">
        <title>Draft genome sequence of Sessilibacter corallicola NBRC 116591.</title>
        <authorList>
            <person name="Miyakawa T."/>
            <person name="Kusuya Y."/>
            <person name="Miura T."/>
        </authorList>
    </citation>
    <scope>NUCLEOTIDE SEQUENCE [LARGE SCALE GENOMIC DNA]</scope>
    <source>
        <strain evidence="9 10">KU-00831-HH</strain>
    </source>
</reference>
<gene>
    <name evidence="9" type="ORF">NBRC116591_31690</name>
</gene>
<evidence type="ECO:0000259" key="7">
    <source>
        <dbReference type="Pfam" id="PF17137"/>
    </source>
</evidence>
<dbReference type="PANTHER" id="PTHR22762">
    <property type="entry name" value="ALPHA-GLUCOSIDASE"/>
    <property type="match status" value="1"/>
</dbReference>
<evidence type="ECO:0000256" key="2">
    <source>
        <dbReference type="ARBA" id="ARBA00022801"/>
    </source>
</evidence>
<dbReference type="PANTHER" id="PTHR22762:SF120">
    <property type="entry name" value="HETEROGLYCAN GLUCOSIDASE 1"/>
    <property type="match status" value="1"/>
</dbReference>
<sequence length="682" mass="76866">MFYPDNFDAKGNLPSFALVKEPKKIGPLPKSWKTRVEFSSTFGQPTARVQVKPSTNLYGTGEVYGTLTRKGYTRSLWNTDNYTYKKDNGQRLYQSHPWVLGVREDGTAFGVFADNTWKQTLALDTAITFTSEGPAFRVLVIEGKTPQEVMTSLAELTGHMALPPLWSLGFQQSRYSYYPESRAKELADTYREKKLPIDVIWFDIHYMDKYKVFTFDSELFPDPKRMNDYLHDHKMKGVWMIDPGVGWTEGYSVFDSGTEEDVWVKDAKGKTYEGEVWPGKVAFPDYTQPKTASWWADLYTDFMAMGIDGVWNDMNEPADFSRPDWTMPEDNVHAGGIKFEENGKALPADSHKRYHNVYGMLMVKASLDGIKNANPEKRPFILTRSNFLGGHRYAATWTGDNDSTWEHLRASIPMSLNLGLSGQPFNGPDIGGFEGNATPELFGHWMALGAFYPFARAHTTVKSDDQEPWEFGKSIEDVSRTALERRYRLMPYLYTQFQAASVNGMPVMQPTFFADPTDGNLRSEEQTFLFGPDLLIVPQWADKPTLPKGNWRTISLVGETADDEYQPQVKIRDGAIVPAGEVIQSTEDYSLEKLTLFVSLDEKGKASGKLYHDAGDGYGYQNGEFVFANFTAKKKGKTVTVKIADTEGNYPLGIKTVEVKLMTEDGVKTATGSAKKAIRIKL</sequence>
<feature type="domain" description="Glycosyl hydrolase family 31 C-terminal" evidence="8">
    <location>
        <begin position="504"/>
        <end position="576"/>
    </location>
</feature>
<comment type="caution">
    <text evidence="9">The sequence shown here is derived from an EMBL/GenBank/DDBJ whole genome shotgun (WGS) entry which is preliminary data.</text>
</comment>
<feature type="domain" description="DUF5110" evidence="7">
    <location>
        <begin position="594"/>
        <end position="662"/>
    </location>
</feature>
<dbReference type="CDD" id="cd06604">
    <property type="entry name" value="GH31_glucosidase_II_MalA"/>
    <property type="match status" value="1"/>
</dbReference>
<dbReference type="SUPFAM" id="SSF74650">
    <property type="entry name" value="Galactose mutarotase-like"/>
    <property type="match status" value="1"/>
</dbReference>
<dbReference type="InterPro" id="IPR017853">
    <property type="entry name" value="GH"/>
</dbReference>
<dbReference type="InterPro" id="IPR011013">
    <property type="entry name" value="Gal_mutarotase_sf_dom"/>
</dbReference>
<evidence type="ECO:0000313" key="9">
    <source>
        <dbReference type="EMBL" id="GAA6169358.1"/>
    </source>
</evidence>
<proteinExistence type="inferred from homology"/>
<protein>
    <submittedName>
        <fullName evidence="9">Glycoside hydrolase family 31 protein</fullName>
    </submittedName>
</protein>
<evidence type="ECO:0000259" key="5">
    <source>
        <dbReference type="Pfam" id="PF01055"/>
    </source>
</evidence>
<evidence type="ECO:0000259" key="8">
    <source>
        <dbReference type="Pfam" id="PF21365"/>
    </source>
</evidence>
<evidence type="ECO:0000256" key="3">
    <source>
        <dbReference type="ARBA" id="ARBA00023295"/>
    </source>
</evidence>
<dbReference type="SUPFAM" id="SSF51011">
    <property type="entry name" value="Glycosyl hydrolase domain"/>
    <property type="match status" value="1"/>
</dbReference>
<dbReference type="InterPro" id="IPR033403">
    <property type="entry name" value="DUF5110"/>
</dbReference>
<evidence type="ECO:0000256" key="1">
    <source>
        <dbReference type="ARBA" id="ARBA00007806"/>
    </source>
</evidence>
<comment type="similarity">
    <text evidence="1 4">Belongs to the glycosyl hydrolase 31 family.</text>
</comment>
<dbReference type="PROSITE" id="PS00129">
    <property type="entry name" value="GLYCOSYL_HYDROL_F31_1"/>
    <property type="match status" value="1"/>
</dbReference>
<dbReference type="Pfam" id="PF01055">
    <property type="entry name" value="Glyco_hydro_31_2nd"/>
    <property type="match status" value="1"/>
</dbReference>
<dbReference type="Gene3D" id="2.60.40.1180">
    <property type="entry name" value="Golgi alpha-mannosidase II"/>
    <property type="match status" value="2"/>
</dbReference>
<feature type="domain" description="Glycoside hydrolase family 31 TIM barrel" evidence="5">
    <location>
        <begin position="161"/>
        <end position="496"/>
    </location>
</feature>
<dbReference type="InterPro" id="IPR000322">
    <property type="entry name" value="Glyco_hydro_31_TIM"/>
</dbReference>
<dbReference type="GO" id="GO:0016787">
    <property type="term" value="F:hydrolase activity"/>
    <property type="evidence" value="ECO:0007669"/>
    <property type="project" value="UniProtKB-KW"/>
</dbReference>
<organism evidence="9 10">
    <name type="scientific">Sessilibacter corallicola</name>
    <dbReference type="NCBI Taxonomy" id="2904075"/>
    <lineage>
        <taxon>Bacteria</taxon>
        <taxon>Pseudomonadati</taxon>
        <taxon>Pseudomonadota</taxon>
        <taxon>Gammaproteobacteria</taxon>
        <taxon>Cellvibrionales</taxon>
        <taxon>Cellvibrionaceae</taxon>
        <taxon>Sessilibacter</taxon>
    </lineage>
</organism>
<dbReference type="Proteomes" id="UP001465153">
    <property type="component" value="Unassembled WGS sequence"/>
</dbReference>
<dbReference type="EMBL" id="BAABWN010000011">
    <property type="protein sequence ID" value="GAA6169358.1"/>
    <property type="molecule type" value="Genomic_DNA"/>
</dbReference>
<dbReference type="Gene3D" id="2.60.40.1760">
    <property type="entry name" value="glycosyl hydrolase (family 31)"/>
    <property type="match status" value="1"/>
</dbReference>
<dbReference type="InterPro" id="IPR030458">
    <property type="entry name" value="Glyco_hydro_31_AS"/>
</dbReference>
<dbReference type="InterPro" id="IPR025887">
    <property type="entry name" value="Glyco_hydro_31_N_dom"/>
</dbReference>
<dbReference type="SUPFAM" id="SSF51445">
    <property type="entry name" value="(Trans)glycosidases"/>
    <property type="match status" value="1"/>
</dbReference>
<keyword evidence="2 4" id="KW-0378">Hydrolase</keyword>
<dbReference type="InterPro" id="IPR048395">
    <property type="entry name" value="Glyco_hydro_31_C"/>
</dbReference>
<dbReference type="Pfam" id="PF21365">
    <property type="entry name" value="Glyco_hydro_31_3rd"/>
    <property type="match status" value="1"/>
</dbReference>
<name>A0ABQ0ACU4_9GAMM</name>
<dbReference type="InterPro" id="IPR013780">
    <property type="entry name" value="Glyco_hydro_b"/>
</dbReference>
<dbReference type="Pfam" id="PF17137">
    <property type="entry name" value="DUF5110"/>
    <property type="match status" value="1"/>
</dbReference>
<evidence type="ECO:0000313" key="10">
    <source>
        <dbReference type="Proteomes" id="UP001465153"/>
    </source>
</evidence>
<evidence type="ECO:0000256" key="4">
    <source>
        <dbReference type="RuleBase" id="RU361185"/>
    </source>
</evidence>
<keyword evidence="10" id="KW-1185">Reference proteome</keyword>
<evidence type="ECO:0000259" key="6">
    <source>
        <dbReference type="Pfam" id="PF13802"/>
    </source>
</evidence>
<accession>A0ABQ0ACU4</accession>
<dbReference type="Gene3D" id="3.20.20.80">
    <property type="entry name" value="Glycosidases"/>
    <property type="match status" value="1"/>
</dbReference>